<dbReference type="PRINTS" id="PR00019">
    <property type="entry name" value="LEURICHRPT"/>
</dbReference>
<dbReference type="Pfam" id="PF23598">
    <property type="entry name" value="LRR_14"/>
    <property type="match status" value="1"/>
</dbReference>
<comment type="subcellular location">
    <subcellularLocation>
        <location evidence="1">Membrane</location>
        <topology evidence="1">Single-pass type I membrane protein</topology>
    </subcellularLocation>
</comment>
<dbReference type="EC" id="2.7.11.1" evidence="2"/>
<dbReference type="PANTHER" id="PTHR48005">
    <property type="entry name" value="LEUCINE RICH REPEAT KINASE 2"/>
    <property type="match status" value="1"/>
</dbReference>
<dbReference type="FunFam" id="1.10.510.10:FF:000445">
    <property type="entry name" value="MDIS1-interacting receptor like kinase 2"/>
    <property type="match status" value="1"/>
</dbReference>
<evidence type="ECO:0000256" key="10">
    <source>
        <dbReference type="ARBA" id="ARBA00022741"/>
    </source>
</evidence>
<keyword evidence="7 20" id="KW-0812">Transmembrane</keyword>
<evidence type="ECO:0000256" key="14">
    <source>
        <dbReference type="ARBA" id="ARBA00023136"/>
    </source>
</evidence>
<evidence type="ECO:0000256" key="18">
    <source>
        <dbReference type="ARBA" id="ARBA00048679"/>
    </source>
</evidence>
<evidence type="ECO:0000256" key="4">
    <source>
        <dbReference type="ARBA" id="ARBA00022553"/>
    </source>
</evidence>
<evidence type="ECO:0000256" key="8">
    <source>
        <dbReference type="ARBA" id="ARBA00022729"/>
    </source>
</evidence>
<evidence type="ECO:0000256" key="15">
    <source>
        <dbReference type="ARBA" id="ARBA00023170"/>
    </source>
</evidence>
<dbReference type="InterPro" id="IPR013210">
    <property type="entry name" value="LRR_N_plant-typ"/>
</dbReference>
<dbReference type="Gene3D" id="1.10.510.10">
    <property type="entry name" value="Transferase(Phosphotransferase) domain 1"/>
    <property type="match status" value="1"/>
</dbReference>
<evidence type="ECO:0000256" key="7">
    <source>
        <dbReference type="ARBA" id="ARBA00022692"/>
    </source>
</evidence>
<keyword evidence="5" id="KW-0433">Leucine-rich repeat</keyword>
<feature type="signal peptide" evidence="21">
    <location>
        <begin position="1"/>
        <end position="31"/>
    </location>
</feature>
<dbReference type="FunFam" id="3.30.200.20:FF:000309">
    <property type="entry name" value="Leucine-rich repeat receptor protein kinase MSP1"/>
    <property type="match status" value="1"/>
</dbReference>
<dbReference type="GO" id="GO:0016020">
    <property type="term" value="C:membrane"/>
    <property type="evidence" value="ECO:0007669"/>
    <property type="project" value="UniProtKB-SubCell"/>
</dbReference>
<keyword evidence="6 23" id="KW-0808">Transferase</keyword>
<keyword evidence="8 21" id="KW-0732">Signal</keyword>
<keyword evidence="15 23" id="KW-0675">Receptor</keyword>
<evidence type="ECO:0000256" key="17">
    <source>
        <dbReference type="ARBA" id="ARBA00047899"/>
    </source>
</evidence>
<evidence type="ECO:0000256" key="2">
    <source>
        <dbReference type="ARBA" id="ARBA00012513"/>
    </source>
</evidence>
<evidence type="ECO:0000256" key="16">
    <source>
        <dbReference type="ARBA" id="ARBA00023180"/>
    </source>
</evidence>
<dbReference type="InterPro" id="IPR001611">
    <property type="entry name" value="Leu-rich_rpt"/>
</dbReference>
<evidence type="ECO:0000256" key="6">
    <source>
        <dbReference type="ARBA" id="ARBA00022679"/>
    </source>
</evidence>
<evidence type="ECO:0000256" key="13">
    <source>
        <dbReference type="ARBA" id="ARBA00022989"/>
    </source>
</evidence>
<dbReference type="PROSITE" id="PS00109">
    <property type="entry name" value="PROTEIN_KINASE_TYR"/>
    <property type="match status" value="1"/>
</dbReference>
<evidence type="ECO:0000313" key="23">
    <source>
        <dbReference type="EMBL" id="MPA48089.1"/>
    </source>
</evidence>
<evidence type="ECO:0000256" key="19">
    <source>
        <dbReference type="PROSITE-ProRule" id="PRU10141"/>
    </source>
</evidence>
<evidence type="ECO:0000256" key="9">
    <source>
        <dbReference type="ARBA" id="ARBA00022737"/>
    </source>
</evidence>
<dbReference type="GO" id="GO:0106310">
    <property type="term" value="F:protein serine kinase activity"/>
    <property type="evidence" value="ECO:0007669"/>
    <property type="project" value="RHEA"/>
</dbReference>
<dbReference type="AlphaFoldDB" id="A0A5B6ZUR8"/>
<keyword evidence="16" id="KW-0325">Glycoprotein</keyword>
<dbReference type="GO" id="GO:0051707">
    <property type="term" value="P:response to other organism"/>
    <property type="evidence" value="ECO:0007669"/>
    <property type="project" value="UniProtKB-ARBA"/>
</dbReference>
<evidence type="ECO:0000256" key="21">
    <source>
        <dbReference type="SAM" id="SignalP"/>
    </source>
</evidence>
<dbReference type="InterPro" id="IPR051420">
    <property type="entry name" value="Ser_Thr_Kinases_DiverseReg"/>
</dbReference>
<gene>
    <name evidence="23" type="ORF">Din_017530</name>
</gene>
<feature type="binding site" evidence="19">
    <location>
        <position position="644"/>
    </location>
    <ligand>
        <name>ATP</name>
        <dbReference type="ChEBI" id="CHEBI:30616"/>
    </ligand>
</feature>
<keyword evidence="13 20" id="KW-1133">Transmembrane helix</keyword>
<keyword evidence="4" id="KW-0597">Phosphoprotein</keyword>
<keyword evidence="3" id="KW-0723">Serine/threonine-protein kinase</keyword>
<feature type="chain" id="PRO_5022943994" description="non-specific serine/threonine protein kinase" evidence="21">
    <location>
        <begin position="32"/>
        <end position="912"/>
    </location>
</feature>
<dbReference type="InterPro" id="IPR055414">
    <property type="entry name" value="LRR_R13L4/SHOC2-like"/>
</dbReference>
<proteinExistence type="predicted"/>
<feature type="domain" description="Protein kinase" evidence="22">
    <location>
        <begin position="615"/>
        <end position="897"/>
    </location>
</feature>
<dbReference type="GO" id="GO:0004674">
    <property type="term" value="F:protein serine/threonine kinase activity"/>
    <property type="evidence" value="ECO:0007669"/>
    <property type="project" value="UniProtKB-KW"/>
</dbReference>
<dbReference type="InterPro" id="IPR017441">
    <property type="entry name" value="Protein_kinase_ATP_BS"/>
</dbReference>
<keyword evidence="9" id="KW-0677">Repeat</keyword>
<reference evidence="23" key="1">
    <citation type="submission" date="2019-08" db="EMBL/GenBank/DDBJ databases">
        <title>Reference gene set and small RNA set construction with multiple tissues from Davidia involucrata Baill.</title>
        <authorList>
            <person name="Yang H."/>
            <person name="Zhou C."/>
            <person name="Li G."/>
            <person name="Wang J."/>
            <person name="Gao P."/>
            <person name="Wang M."/>
            <person name="Wang R."/>
            <person name="Zhao Y."/>
        </authorList>
    </citation>
    <scope>NUCLEOTIDE SEQUENCE</scope>
    <source>
        <tissue evidence="23">Mixed with DoveR01_LX</tissue>
    </source>
</reference>
<dbReference type="InterPro" id="IPR008266">
    <property type="entry name" value="Tyr_kinase_AS"/>
</dbReference>
<evidence type="ECO:0000256" key="5">
    <source>
        <dbReference type="ARBA" id="ARBA00022614"/>
    </source>
</evidence>
<dbReference type="Pfam" id="PF00560">
    <property type="entry name" value="LRR_1"/>
    <property type="match status" value="6"/>
</dbReference>
<dbReference type="FunFam" id="3.80.10.10:FF:000400">
    <property type="entry name" value="Nuclear pore complex protein NUP107"/>
    <property type="match status" value="1"/>
</dbReference>
<dbReference type="Gene3D" id="3.80.10.10">
    <property type="entry name" value="Ribonuclease Inhibitor"/>
    <property type="match status" value="3"/>
</dbReference>
<dbReference type="SMART" id="SM00369">
    <property type="entry name" value="LRR_TYP"/>
    <property type="match status" value="7"/>
</dbReference>
<accession>A0A5B6ZUR8</accession>
<dbReference type="PROSITE" id="PS50011">
    <property type="entry name" value="PROTEIN_KINASE_DOM"/>
    <property type="match status" value="1"/>
</dbReference>
<evidence type="ECO:0000256" key="12">
    <source>
        <dbReference type="ARBA" id="ARBA00022840"/>
    </source>
</evidence>
<evidence type="ECO:0000256" key="11">
    <source>
        <dbReference type="ARBA" id="ARBA00022777"/>
    </source>
</evidence>
<dbReference type="InterPro" id="IPR003591">
    <property type="entry name" value="Leu-rich_rpt_typical-subtyp"/>
</dbReference>
<organism evidence="23">
    <name type="scientific">Davidia involucrata</name>
    <name type="common">Dove tree</name>
    <dbReference type="NCBI Taxonomy" id="16924"/>
    <lineage>
        <taxon>Eukaryota</taxon>
        <taxon>Viridiplantae</taxon>
        <taxon>Streptophyta</taxon>
        <taxon>Embryophyta</taxon>
        <taxon>Tracheophyta</taxon>
        <taxon>Spermatophyta</taxon>
        <taxon>Magnoliopsida</taxon>
        <taxon>eudicotyledons</taxon>
        <taxon>Gunneridae</taxon>
        <taxon>Pentapetalae</taxon>
        <taxon>asterids</taxon>
        <taxon>Cornales</taxon>
        <taxon>Nyssaceae</taxon>
        <taxon>Davidia</taxon>
    </lineage>
</organism>
<keyword evidence="12 19" id="KW-0067">ATP-binding</keyword>
<evidence type="ECO:0000256" key="3">
    <source>
        <dbReference type="ARBA" id="ARBA00022527"/>
    </source>
</evidence>
<feature type="transmembrane region" description="Helical" evidence="20">
    <location>
        <begin position="548"/>
        <end position="572"/>
    </location>
</feature>
<dbReference type="Pfam" id="PF08263">
    <property type="entry name" value="LRRNT_2"/>
    <property type="match status" value="1"/>
</dbReference>
<dbReference type="PROSITE" id="PS00107">
    <property type="entry name" value="PROTEIN_KINASE_ATP"/>
    <property type="match status" value="1"/>
</dbReference>
<sequence>MASLVGTVPYSKQFVYFRIVFLALVLSSSFASEKGEEAVALLTWKASLDNQSQSLLSSSWVGSSSSSCNWVGIGCNEAGRVAYINMTSLGLRGTLDTLNFSSLSNLLSLQLSNNSLYGSIPSNIGNLSRLTHLDLSQNNLMGIIPYSLGSLDNLISLHLYQNKLSGPIPSSIGNLTKLKDLILYDNQLTESIPPELGKLRSLVDLWLFMNKLTGTIPLEMNNLTRLETLMISLNHLAGPLPQNICLGGLLRWLAAGESNIAGPLPTSLNNCTSLLRVSLKRNQITANLSDFGIHPNLEYIDFSHNKLYGELSHKLGQCHNLTCLKIYNNNLSGMIPPELGEATQLHILDLSSNHLVGEIPKNLGSLNALIDLNLNDNQLSGKIPVELGKLSNLERLNFAENNLSGSIPKQLGDCEKLFNLNLSKNMFGEGIPFQIGKLHFLRDLDLSNNFLIGEIPLELGKLRTLETLDLSHNELSGSIPTTFDEMLSLISVNISYNQLEGPLPDKKAFHGAPFETLISNHKCLCCNATGLKVCSRAASNAAKGGNRVFVSIILPPIGVLLLLFGVFGIYFVRHRRVTTNVEKEPKGATKENMFGIWSYDGKMVYENIVEATEDFSSKHCIGVGGYGIVYKAQLPDGQVVAVKKLHASWCDELVILKGFTSEIRVLTEIRHRNIVKLYGFCSHAPHLFLVYEFLEGGTLGKMLNNEEQAAEFGWIQRVNVVKDMANALSYLHHDCSPPIIHRDISSNNVLLDSEYVAHISDFGTARFLSPESSNWTSFAGTFGYAAPELAYTMKVNEKCDVYSFGVLTLEVIMGRHPGDLISSLSSSLSISTAHGILLKDVLDQRLSTPRMQVAEEMVFIAKLAFACLHCIPQSRPTMRQVSMELSKRRSNLQNPFHNITLAQLLETECSTS</sequence>
<dbReference type="EMBL" id="GHES01017530">
    <property type="protein sequence ID" value="MPA48089.1"/>
    <property type="molecule type" value="Transcribed_RNA"/>
</dbReference>
<evidence type="ECO:0000259" key="22">
    <source>
        <dbReference type="PROSITE" id="PS50011"/>
    </source>
</evidence>
<keyword evidence="14 20" id="KW-0472">Membrane</keyword>
<keyword evidence="11 23" id="KW-0418">Kinase</keyword>
<evidence type="ECO:0000256" key="20">
    <source>
        <dbReference type="SAM" id="Phobius"/>
    </source>
</evidence>
<dbReference type="PANTHER" id="PTHR48005:SF70">
    <property type="entry name" value="MDIS1-INTERACTING RECEPTOR LIKE KINASE 2-LIKE"/>
    <property type="match status" value="1"/>
</dbReference>
<protein>
    <recommendedName>
        <fullName evidence="2">non-specific serine/threonine protein kinase</fullName>
        <ecNumber evidence="2">2.7.11.1</ecNumber>
    </recommendedName>
</protein>
<keyword evidence="10 19" id="KW-0547">Nucleotide-binding</keyword>
<dbReference type="Pfam" id="PF00069">
    <property type="entry name" value="Pkinase"/>
    <property type="match status" value="1"/>
</dbReference>
<dbReference type="GO" id="GO:0006952">
    <property type="term" value="P:defense response"/>
    <property type="evidence" value="ECO:0007669"/>
    <property type="project" value="UniProtKB-ARBA"/>
</dbReference>
<dbReference type="Gene3D" id="3.30.200.20">
    <property type="entry name" value="Phosphorylase Kinase, domain 1"/>
    <property type="match status" value="1"/>
</dbReference>
<evidence type="ECO:0000256" key="1">
    <source>
        <dbReference type="ARBA" id="ARBA00004479"/>
    </source>
</evidence>
<dbReference type="GO" id="GO:0005524">
    <property type="term" value="F:ATP binding"/>
    <property type="evidence" value="ECO:0007669"/>
    <property type="project" value="UniProtKB-UniRule"/>
</dbReference>
<dbReference type="FunFam" id="3.80.10.10:FF:000177">
    <property type="entry name" value="Leucine-rich repeat receptor-like serine/threonine-protein kinase At1g17230"/>
    <property type="match status" value="1"/>
</dbReference>
<dbReference type="SUPFAM" id="SSF56112">
    <property type="entry name" value="Protein kinase-like (PK-like)"/>
    <property type="match status" value="1"/>
</dbReference>
<dbReference type="SUPFAM" id="SSF52058">
    <property type="entry name" value="L domain-like"/>
    <property type="match status" value="2"/>
</dbReference>
<dbReference type="InterPro" id="IPR000719">
    <property type="entry name" value="Prot_kinase_dom"/>
</dbReference>
<comment type="catalytic activity">
    <reaction evidence="17">
        <text>L-threonyl-[protein] + ATP = O-phospho-L-threonyl-[protein] + ADP + H(+)</text>
        <dbReference type="Rhea" id="RHEA:46608"/>
        <dbReference type="Rhea" id="RHEA-COMP:11060"/>
        <dbReference type="Rhea" id="RHEA-COMP:11605"/>
        <dbReference type="ChEBI" id="CHEBI:15378"/>
        <dbReference type="ChEBI" id="CHEBI:30013"/>
        <dbReference type="ChEBI" id="CHEBI:30616"/>
        <dbReference type="ChEBI" id="CHEBI:61977"/>
        <dbReference type="ChEBI" id="CHEBI:456216"/>
        <dbReference type="EC" id="2.7.11.1"/>
    </reaction>
</comment>
<name>A0A5B6ZUR8_DAVIN</name>
<dbReference type="InterPro" id="IPR011009">
    <property type="entry name" value="Kinase-like_dom_sf"/>
</dbReference>
<dbReference type="InterPro" id="IPR032675">
    <property type="entry name" value="LRR_dom_sf"/>
</dbReference>
<comment type="catalytic activity">
    <reaction evidence="18">
        <text>L-seryl-[protein] + ATP = O-phospho-L-seryl-[protein] + ADP + H(+)</text>
        <dbReference type="Rhea" id="RHEA:17989"/>
        <dbReference type="Rhea" id="RHEA-COMP:9863"/>
        <dbReference type="Rhea" id="RHEA-COMP:11604"/>
        <dbReference type="ChEBI" id="CHEBI:15378"/>
        <dbReference type="ChEBI" id="CHEBI:29999"/>
        <dbReference type="ChEBI" id="CHEBI:30616"/>
        <dbReference type="ChEBI" id="CHEBI:83421"/>
        <dbReference type="ChEBI" id="CHEBI:456216"/>
        <dbReference type="EC" id="2.7.11.1"/>
    </reaction>
</comment>